<comment type="caution">
    <text evidence="4">The sequence shown here is derived from an EMBL/GenBank/DDBJ whole genome shotgun (WGS) entry which is preliminary data.</text>
</comment>
<dbReference type="Gene3D" id="2.60.40.1650">
    <property type="entry name" value="Porin MspA (Ig-like beta-sandwich domain)"/>
    <property type="match status" value="1"/>
</dbReference>
<feature type="chain" id="PRO_5030033832" evidence="3">
    <location>
        <begin position="24"/>
        <end position="232"/>
    </location>
</feature>
<evidence type="ECO:0000313" key="5">
    <source>
        <dbReference type="Proteomes" id="UP000192434"/>
    </source>
</evidence>
<sequence length="232" mass="23568">MYKTLAAVTAACTFAGAAPLAAAEPVPSPLPLPATAENQPPPVEGEPGPPLDNGVVASEAPATVTTPDGWGLSVAAEEETQLPIPPLTTAVSSREYLAGGTFIATVKGSGSTKLKGGTLEAGYQIGCGITLSAVRLTGSVGLSSSLGQSGIGTIGMPLVGNIEVRPKPGEVINVSVTKKKFKGKQSRVTLKDVHIKIDGCIGQSFLRSYAVLTSTTSGTEDIIAYYGVTKMV</sequence>
<gene>
    <name evidence="4" type="ORF">BST43_25035</name>
</gene>
<dbReference type="AlphaFoldDB" id="A0A1S4V8Z6"/>
<name>A0A1S4V8Z6_9MYCO</name>
<feature type="region of interest" description="Disordered" evidence="2">
    <location>
        <begin position="29"/>
        <end position="54"/>
    </location>
</feature>
<keyword evidence="1 3" id="KW-0732">Signal</keyword>
<dbReference type="OrthoDB" id="4748350at2"/>
<dbReference type="SUPFAM" id="SSF56959">
    <property type="entry name" value="Leukocidin-like"/>
    <property type="match status" value="1"/>
</dbReference>
<evidence type="ECO:0000256" key="2">
    <source>
        <dbReference type="SAM" id="MobiDB-lite"/>
    </source>
</evidence>
<dbReference type="RefSeq" id="WP_083019926.1">
    <property type="nucleotide sequence ID" value="NZ_CP010271.1"/>
</dbReference>
<organism evidence="4 5">
    <name type="scientific">Mycobacteroides saopaulense</name>
    <dbReference type="NCBI Taxonomy" id="1578165"/>
    <lineage>
        <taxon>Bacteria</taxon>
        <taxon>Bacillati</taxon>
        <taxon>Actinomycetota</taxon>
        <taxon>Actinomycetes</taxon>
        <taxon>Mycobacteriales</taxon>
        <taxon>Mycobacteriaceae</taxon>
        <taxon>Mycobacteroides</taxon>
    </lineage>
</organism>
<dbReference type="InterPro" id="IPR015286">
    <property type="entry name" value="Porin_fam_mycobact-type"/>
</dbReference>
<dbReference type="KEGG" id="msao:MYCSP_00635"/>
<dbReference type="Pfam" id="PF09203">
    <property type="entry name" value="MspA"/>
    <property type="match status" value="1"/>
</dbReference>
<dbReference type="Gene3D" id="2.10.300.10">
    <property type="entry name" value="Porin MspA ribbon domain"/>
    <property type="match status" value="1"/>
</dbReference>
<accession>A0A1S4V8Z6</accession>
<feature type="compositionally biased region" description="Pro residues" evidence="2">
    <location>
        <begin position="39"/>
        <end position="50"/>
    </location>
</feature>
<protein>
    <submittedName>
        <fullName evidence="4">MspA protein</fullName>
    </submittedName>
</protein>
<proteinExistence type="predicted"/>
<evidence type="ECO:0000256" key="1">
    <source>
        <dbReference type="ARBA" id="ARBA00022729"/>
    </source>
</evidence>
<dbReference type="InterPro" id="IPR036435">
    <property type="entry name" value="Leukocidin/porin_MspA_sf"/>
</dbReference>
<reference evidence="4 5" key="1">
    <citation type="submission" date="2016-12" db="EMBL/GenBank/DDBJ databases">
        <title>The new phylogeny of genus Mycobacterium.</title>
        <authorList>
            <person name="Tortoli E."/>
            <person name="Trovato A."/>
            <person name="Cirillo D.M."/>
        </authorList>
    </citation>
    <scope>NUCLEOTIDE SEQUENCE [LARGE SCALE GENOMIC DNA]</scope>
    <source>
        <strain evidence="4 5">CCUG 66554</strain>
    </source>
</reference>
<feature type="signal peptide" evidence="3">
    <location>
        <begin position="1"/>
        <end position="23"/>
    </location>
</feature>
<dbReference type="EMBL" id="MVII01000049">
    <property type="protein sequence ID" value="ORB48240.1"/>
    <property type="molecule type" value="Genomic_DNA"/>
</dbReference>
<dbReference type="Proteomes" id="UP000192434">
    <property type="component" value="Unassembled WGS sequence"/>
</dbReference>
<evidence type="ECO:0000256" key="3">
    <source>
        <dbReference type="SAM" id="SignalP"/>
    </source>
</evidence>
<evidence type="ECO:0000313" key="4">
    <source>
        <dbReference type="EMBL" id="ORB48240.1"/>
    </source>
</evidence>